<dbReference type="InterPro" id="IPR027417">
    <property type="entry name" value="P-loop_NTPase"/>
</dbReference>
<dbReference type="Pfam" id="PF02367">
    <property type="entry name" value="TsaE"/>
    <property type="match status" value="1"/>
</dbReference>
<dbReference type="PANTHER" id="PTHR33540:SF2">
    <property type="entry name" value="TRNA THREONYLCARBAMOYLADENOSINE BIOSYNTHESIS PROTEIN TSAE"/>
    <property type="match status" value="1"/>
</dbReference>
<dbReference type="GO" id="GO:0005737">
    <property type="term" value="C:cytoplasm"/>
    <property type="evidence" value="ECO:0007669"/>
    <property type="project" value="UniProtKB-SubCell"/>
</dbReference>
<evidence type="ECO:0000256" key="1">
    <source>
        <dbReference type="ARBA" id="ARBA00004496"/>
    </source>
</evidence>
<comment type="subcellular location">
    <subcellularLocation>
        <location evidence="1">Cytoplasm</location>
    </subcellularLocation>
</comment>
<organism evidence="11">
    <name type="scientific">Clostridium tertium</name>
    <dbReference type="NCBI Taxonomy" id="1559"/>
    <lineage>
        <taxon>Bacteria</taxon>
        <taxon>Bacillati</taxon>
        <taxon>Bacillota</taxon>
        <taxon>Clostridia</taxon>
        <taxon>Eubacteriales</taxon>
        <taxon>Clostridiaceae</taxon>
        <taxon>Clostridium</taxon>
    </lineage>
</organism>
<protein>
    <recommendedName>
        <fullName evidence="3">tRNA threonylcarbamoyladenosine biosynthesis protein TsaE</fullName>
    </recommendedName>
    <alternativeName>
        <fullName evidence="10">t(6)A37 threonylcarbamoyladenosine biosynthesis protein TsaE</fullName>
    </alternativeName>
</protein>
<evidence type="ECO:0000256" key="9">
    <source>
        <dbReference type="ARBA" id="ARBA00022842"/>
    </source>
</evidence>
<keyword evidence="7" id="KW-0547">Nucleotide-binding</keyword>
<dbReference type="GO" id="GO:0046872">
    <property type="term" value="F:metal ion binding"/>
    <property type="evidence" value="ECO:0007669"/>
    <property type="project" value="UniProtKB-KW"/>
</dbReference>
<evidence type="ECO:0000313" key="11">
    <source>
        <dbReference type="EMBL" id="VYU21950.1"/>
    </source>
</evidence>
<dbReference type="GO" id="GO:0005524">
    <property type="term" value="F:ATP binding"/>
    <property type="evidence" value="ECO:0007669"/>
    <property type="project" value="UniProtKB-KW"/>
</dbReference>
<evidence type="ECO:0000256" key="5">
    <source>
        <dbReference type="ARBA" id="ARBA00022694"/>
    </source>
</evidence>
<evidence type="ECO:0000256" key="6">
    <source>
        <dbReference type="ARBA" id="ARBA00022723"/>
    </source>
</evidence>
<dbReference type="PANTHER" id="PTHR33540">
    <property type="entry name" value="TRNA THREONYLCARBAMOYLADENOSINE BIOSYNTHESIS PROTEIN TSAE"/>
    <property type="match status" value="1"/>
</dbReference>
<dbReference type="Gene3D" id="3.40.50.300">
    <property type="entry name" value="P-loop containing nucleotide triphosphate hydrolases"/>
    <property type="match status" value="1"/>
</dbReference>
<evidence type="ECO:0000256" key="8">
    <source>
        <dbReference type="ARBA" id="ARBA00022840"/>
    </source>
</evidence>
<dbReference type="InterPro" id="IPR003442">
    <property type="entry name" value="T6A_TsaE"/>
</dbReference>
<evidence type="ECO:0000256" key="2">
    <source>
        <dbReference type="ARBA" id="ARBA00007599"/>
    </source>
</evidence>
<dbReference type="AlphaFoldDB" id="A0A6N3CZ18"/>
<dbReference type="EMBL" id="CACRTO010000018">
    <property type="protein sequence ID" value="VYU21950.1"/>
    <property type="molecule type" value="Genomic_DNA"/>
</dbReference>
<keyword evidence="4" id="KW-0963">Cytoplasm</keyword>
<dbReference type="GO" id="GO:0002949">
    <property type="term" value="P:tRNA threonylcarbamoyladenosine modification"/>
    <property type="evidence" value="ECO:0007669"/>
    <property type="project" value="InterPro"/>
</dbReference>
<keyword evidence="8" id="KW-0067">ATP-binding</keyword>
<reference evidence="11" key="1">
    <citation type="submission" date="2019-11" db="EMBL/GenBank/DDBJ databases">
        <authorList>
            <person name="Feng L."/>
        </authorList>
    </citation>
    <scope>NUCLEOTIDE SEQUENCE</scope>
    <source>
        <strain evidence="11">CTertiumLFYP3</strain>
    </source>
</reference>
<accession>A0A6N3CZ18</accession>
<name>A0A6N3CZ18_9CLOT</name>
<evidence type="ECO:0000256" key="3">
    <source>
        <dbReference type="ARBA" id="ARBA00019010"/>
    </source>
</evidence>
<dbReference type="NCBIfam" id="TIGR00150">
    <property type="entry name" value="T6A_YjeE"/>
    <property type="match status" value="1"/>
</dbReference>
<keyword evidence="6" id="KW-0479">Metal-binding</keyword>
<keyword evidence="9" id="KW-0460">Magnesium</keyword>
<comment type="similarity">
    <text evidence="2">Belongs to the TsaE family.</text>
</comment>
<proteinExistence type="inferred from homology"/>
<sequence>MQFLVKNVEETTALGVSIGKLLNAGDIVCLTGDLGTGKTHITKGIAKGLGIDEHITSPTFTIVNEYDSGRLKLYHFDVYRVSDPDEIYAIGFDDYIFSNGVSIIEWANYIEEILPNDYLHILIEKDLSNGEDYRKITITPYGERYDYINKISPEIDL</sequence>
<evidence type="ECO:0000256" key="7">
    <source>
        <dbReference type="ARBA" id="ARBA00022741"/>
    </source>
</evidence>
<keyword evidence="5" id="KW-0819">tRNA processing</keyword>
<evidence type="ECO:0000256" key="4">
    <source>
        <dbReference type="ARBA" id="ARBA00022490"/>
    </source>
</evidence>
<dbReference type="SUPFAM" id="SSF52540">
    <property type="entry name" value="P-loop containing nucleoside triphosphate hydrolases"/>
    <property type="match status" value="1"/>
</dbReference>
<evidence type="ECO:0000256" key="10">
    <source>
        <dbReference type="ARBA" id="ARBA00032441"/>
    </source>
</evidence>
<dbReference type="RefSeq" id="WP_156626255.1">
    <property type="nucleotide sequence ID" value="NZ_CACRTO010000018.1"/>
</dbReference>
<gene>
    <name evidence="11" type="primary">tsaE</name>
    <name evidence="11" type="ORF">CTLFYP3_01788</name>
</gene>